<dbReference type="PATRIC" id="fig|1365251.3.peg.3024"/>
<gene>
    <name evidence="2" type="ORF">N476_18590</name>
</gene>
<feature type="transmembrane region" description="Helical" evidence="1">
    <location>
        <begin position="139"/>
        <end position="157"/>
    </location>
</feature>
<evidence type="ECO:0000313" key="2">
    <source>
        <dbReference type="EMBL" id="KZN49802.1"/>
    </source>
</evidence>
<dbReference type="AlphaFoldDB" id="A0A167DZL6"/>
<feature type="transmembrane region" description="Helical" evidence="1">
    <location>
        <begin position="191"/>
        <end position="211"/>
    </location>
</feature>
<keyword evidence="1" id="KW-0472">Membrane</keyword>
<keyword evidence="1" id="KW-0812">Transmembrane</keyword>
<keyword evidence="1" id="KW-1133">Transmembrane helix</keyword>
<feature type="transmembrane region" description="Helical" evidence="1">
    <location>
        <begin position="76"/>
        <end position="93"/>
    </location>
</feature>
<proteinExistence type="predicted"/>
<name>A0A167DZL6_9GAMM</name>
<feature type="transmembrane region" description="Helical" evidence="1">
    <location>
        <begin position="51"/>
        <end position="69"/>
    </location>
</feature>
<sequence>MEQSTSISGDKPKVFHIPNLIAAFPPFLLFLGACLFPIISVESLDAYLSDFIPSWYFALAFLPAVVIYTLGIKKRYVFLSYLVAIITMVFLVHKASLDFDNSLLGQHIKNNAEYKFDKYKQETGDSVSIDPMIVESPGYGLYIFCLGLLLLPISLFSPKYKRNNGFLSLNGLNKSHEGGERKGSLSIKSWNIKYVFLTGGIVMVATVLYVMRPPTPSADILSEFLVDYYKDNGYKLNIKDLDIYGCEQLDSGDMMCLVDLAADIDDKYGFHVSSSNVEEEETRFSFTNGKYRAKRPMTVLSPKFHNEWYHHMTENQSNQSRYRQ</sequence>
<dbReference type="RefSeq" id="WP_063362411.1">
    <property type="nucleotide sequence ID" value="NZ_AUXZ01000080.1"/>
</dbReference>
<dbReference type="Proteomes" id="UP000076503">
    <property type="component" value="Unassembled WGS sequence"/>
</dbReference>
<reference evidence="2 3" key="1">
    <citation type="submission" date="2013-07" db="EMBL/GenBank/DDBJ databases">
        <title>Comparative Genomic and Metabolomic Analysis of Twelve Strains of Pseudoalteromonas luteoviolacea.</title>
        <authorList>
            <person name="Vynne N.G."/>
            <person name="Mansson M."/>
            <person name="Gram L."/>
        </authorList>
    </citation>
    <scope>NUCLEOTIDE SEQUENCE [LARGE SCALE GENOMIC DNA]</scope>
    <source>
        <strain evidence="2 3">H33</strain>
    </source>
</reference>
<feature type="transmembrane region" description="Helical" evidence="1">
    <location>
        <begin position="20"/>
        <end position="39"/>
    </location>
</feature>
<comment type="caution">
    <text evidence="2">The sequence shown here is derived from an EMBL/GenBank/DDBJ whole genome shotgun (WGS) entry which is preliminary data.</text>
</comment>
<dbReference type="EMBL" id="AUXZ01000080">
    <property type="protein sequence ID" value="KZN49802.1"/>
    <property type="molecule type" value="Genomic_DNA"/>
</dbReference>
<organism evidence="2 3">
    <name type="scientific">Pseudoalteromonas luteoviolacea H33</name>
    <dbReference type="NCBI Taxonomy" id="1365251"/>
    <lineage>
        <taxon>Bacteria</taxon>
        <taxon>Pseudomonadati</taxon>
        <taxon>Pseudomonadota</taxon>
        <taxon>Gammaproteobacteria</taxon>
        <taxon>Alteromonadales</taxon>
        <taxon>Pseudoalteromonadaceae</taxon>
        <taxon>Pseudoalteromonas</taxon>
    </lineage>
</organism>
<evidence type="ECO:0000313" key="3">
    <source>
        <dbReference type="Proteomes" id="UP000076503"/>
    </source>
</evidence>
<evidence type="ECO:0000256" key="1">
    <source>
        <dbReference type="SAM" id="Phobius"/>
    </source>
</evidence>
<protein>
    <submittedName>
        <fullName evidence="2">Uncharacterized protein</fullName>
    </submittedName>
</protein>
<accession>A0A167DZL6</accession>